<evidence type="ECO:0000313" key="3">
    <source>
        <dbReference type="Proteomes" id="UP000481861"/>
    </source>
</evidence>
<evidence type="ECO:0008006" key="4">
    <source>
        <dbReference type="Google" id="ProtNLM"/>
    </source>
</evidence>
<gene>
    <name evidence="2" type="ORF">BDV95DRAFT_594968</name>
</gene>
<protein>
    <recommendedName>
        <fullName evidence="4">Tubby C-terminal-like domain-containing protein</fullName>
    </recommendedName>
</protein>
<sequence>MAYQQQPQQYGGQPPLQQAPHGQPPPYASHATSAPAVAAPPPPQPPLEFHVFVDGTLRRKALRILHADKITPAYFVELSRKQLVVHRGNESGPVIGRVGYHTFSPGKMDLVFGSQPEVEMKRVGLFSKNYSVALPAAGSPAPFAWHVSLGGHISLMDGAGATLADFSRSMKPSKDGVLTMGVFGVQQEFMDQIIISFVAVEEMVIRTAAAAGAAAA</sequence>
<dbReference type="EMBL" id="JAADJZ010000012">
    <property type="protein sequence ID" value="KAF2871061.1"/>
    <property type="molecule type" value="Genomic_DNA"/>
</dbReference>
<feature type="compositionally biased region" description="Low complexity" evidence="1">
    <location>
        <begin position="1"/>
        <end position="20"/>
    </location>
</feature>
<evidence type="ECO:0000256" key="1">
    <source>
        <dbReference type="SAM" id="MobiDB-lite"/>
    </source>
</evidence>
<organism evidence="2 3">
    <name type="scientific">Massariosphaeria phaeospora</name>
    <dbReference type="NCBI Taxonomy" id="100035"/>
    <lineage>
        <taxon>Eukaryota</taxon>
        <taxon>Fungi</taxon>
        <taxon>Dikarya</taxon>
        <taxon>Ascomycota</taxon>
        <taxon>Pezizomycotina</taxon>
        <taxon>Dothideomycetes</taxon>
        <taxon>Pleosporomycetidae</taxon>
        <taxon>Pleosporales</taxon>
        <taxon>Pleosporales incertae sedis</taxon>
        <taxon>Massariosphaeria</taxon>
    </lineage>
</organism>
<dbReference type="AlphaFoldDB" id="A0A7C8M940"/>
<name>A0A7C8M940_9PLEO</name>
<comment type="caution">
    <text evidence="2">The sequence shown here is derived from an EMBL/GenBank/DDBJ whole genome shotgun (WGS) entry which is preliminary data.</text>
</comment>
<feature type="region of interest" description="Disordered" evidence="1">
    <location>
        <begin position="1"/>
        <end position="41"/>
    </location>
</feature>
<dbReference type="Proteomes" id="UP000481861">
    <property type="component" value="Unassembled WGS sequence"/>
</dbReference>
<proteinExistence type="predicted"/>
<reference evidence="2 3" key="1">
    <citation type="submission" date="2020-01" db="EMBL/GenBank/DDBJ databases">
        <authorList>
            <consortium name="DOE Joint Genome Institute"/>
            <person name="Haridas S."/>
            <person name="Albert R."/>
            <person name="Binder M."/>
            <person name="Bloem J."/>
            <person name="Labutti K."/>
            <person name="Salamov A."/>
            <person name="Andreopoulos B."/>
            <person name="Baker S.E."/>
            <person name="Barry K."/>
            <person name="Bills G."/>
            <person name="Bluhm B.H."/>
            <person name="Cannon C."/>
            <person name="Castanera R."/>
            <person name="Culley D.E."/>
            <person name="Daum C."/>
            <person name="Ezra D."/>
            <person name="Gonzalez J.B."/>
            <person name="Henrissat B."/>
            <person name="Kuo A."/>
            <person name="Liang C."/>
            <person name="Lipzen A."/>
            <person name="Lutzoni F."/>
            <person name="Magnuson J."/>
            <person name="Mondo S."/>
            <person name="Nolan M."/>
            <person name="Ohm R."/>
            <person name="Pangilinan J."/>
            <person name="Park H.-J.H."/>
            <person name="Ramirez L."/>
            <person name="Alfaro M."/>
            <person name="Sun H."/>
            <person name="Tritt A."/>
            <person name="Yoshinaga Y."/>
            <person name="Zwiers L.-H.L."/>
            <person name="Turgeon B.G."/>
            <person name="Goodwin S.B."/>
            <person name="Spatafora J.W."/>
            <person name="Crous P.W."/>
            <person name="Grigoriev I.V."/>
        </authorList>
    </citation>
    <scope>NUCLEOTIDE SEQUENCE [LARGE SCALE GENOMIC DNA]</scope>
    <source>
        <strain evidence="2 3">CBS 611.86</strain>
    </source>
</reference>
<accession>A0A7C8M940</accession>
<dbReference type="OrthoDB" id="4725912at2759"/>
<keyword evidence="3" id="KW-1185">Reference proteome</keyword>
<evidence type="ECO:0000313" key="2">
    <source>
        <dbReference type="EMBL" id="KAF2871061.1"/>
    </source>
</evidence>